<dbReference type="EMBL" id="CAJNJA010029537">
    <property type="protein sequence ID" value="CAE7630249.1"/>
    <property type="molecule type" value="Genomic_DNA"/>
</dbReference>
<dbReference type="OrthoDB" id="10317095at2759"/>
<dbReference type="AlphaFoldDB" id="A0A812VKW4"/>
<accession>A0A812VKW4</accession>
<dbReference type="Proteomes" id="UP000601435">
    <property type="component" value="Unassembled WGS sequence"/>
</dbReference>
<sequence>MRFTPSMLQHAVEIFSSNAESIGGRSRSARREALSEAARRMVDDAPRHSLEDAQHQHLVTGLKNSARKWPKKVLQGVEQRNTPTPAGGPGWLQSCWRPATQLGWTSAQCTG</sequence>
<evidence type="ECO:0000313" key="2">
    <source>
        <dbReference type="Proteomes" id="UP000601435"/>
    </source>
</evidence>
<proteinExistence type="predicted"/>
<evidence type="ECO:0000313" key="1">
    <source>
        <dbReference type="EMBL" id="CAE7630249.1"/>
    </source>
</evidence>
<gene>
    <name evidence="1" type="ORF">SNEC2469_LOCUS17749</name>
</gene>
<comment type="caution">
    <text evidence="1">The sequence shown here is derived from an EMBL/GenBank/DDBJ whole genome shotgun (WGS) entry which is preliminary data.</text>
</comment>
<organism evidence="1 2">
    <name type="scientific">Symbiodinium necroappetens</name>
    <dbReference type="NCBI Taxonomy" id="1628268"/>
    <lineage>
        <taxon>Eukaryota</taxon>
        <taxon>Sar</taxon>
        <taxon>Alveolata</taxon>
        <taxon>Dinophyceae</taxon>
        <taxon>Suessiales</taxon>
        <taxon>Symbiodiniaceae</taxon>
        <taxon>Symbiodinium</taxon>
    </lineage>
</organism>
<protein>
    <submittedName>
        <fullName evidence="1">Uncharacterized protein</fullName>
    </submittedName>
</protein>
<reference evidence="1" key="1">
    <citation type="submission" date="2021-02" db="EMBL/GenBank/DDBJ databases">
        <authorList>
            <person name="Dougan E. K."/>
            <person name="Rhodes N."/>
            <person name="Thang M."/>
            <person name="Chan C."/>
        </authorList>
    </citation>
    <scope>NUCLEOTIDE SEQUENCE</scope>
</reference>
<keyword evidence="2" id="KW-1185">Reference proteome</keyword>
<name>A0A812VKW4_9DINO</name>